<dbReference type="InterPro" id="IPR052436">
    <property type="entry name" value="LTO1_adapter"/>
</dbReference>
<evidence type="ECO:0000313" key="1">
    <source>
        <dbReference type="EMBL" id="SSX28376.1"/>
    </source>
</evidence>
<dbReference type="EMBL" id="UFQT01000997">
    <property type="protein sequence ID" value="SSX28376.1"/>
    <property type="molecule type" value="Genomic_DNA"/>
</dbReference>
<proteinExistence type="predicted"/>
<dbReference type="PANTHER" id="PTHR28532:SF1">
    <property type="entry name" value="ORAL CANCER OVEREXPRESSED 1"/>
    <property type="match status" value="1"/>
</dbReference>
<dbReference type="VEuPathDB" id="VectorBase:CSON015562"/>
<protein>
    <submittedName>
        <fullName evidence="1">CSON015562 protein</fullName>
    </submittedName>
</protein>
<sequence>MDNERAKKTTELDVNEALEQIFMSEENILEENYQKGFEIGKSQGNTEAYHLGYHRASEIGAELGYYFAIIKTHQLPHTSSDRLKRLITDLEQKILNFPRSNDPNVDIIGSVTEIRSKFRQICAGLKISSKYPESTNLSF</sequence>
<reference evidence="1" key="1">
    <citation type="submission" date="2018-07" db="EMBL/GenBank/DDBJ databases">
        <authorList>
            <person name="Quirk P.G."/>
            <person name="Krulwich T.A."/>
        </authorList>
    </citation>
    <scope>NUCLEOTIDE SEQUENCE</scope>
</reference>
<accession>A0A336MDQ9</accession>
<name>A0A336MDQ9_CULSO</name>
<dbReference type="PANTHER" id="PTHR28532">
    <property type="entry name" value="GEO13458P1"/>
    <property type="match status" value="1"/>
</dbReference>
<gene>
    <name evidence="1" type="primary">CSON015562</name>
</gene>
<organism evidence="1">
    <name type="scientific">Culicoides sonorensis</name>
    <name type="common">Biting midge</name>
    <dbReference type="NCBI Taxonomy" id="179676"/>
    <lineage>
        <taxon>Eukaryota</taxon>
        <taxon>Metazoa</taxon>
        <taxon>Ecdysozoa</taxon>
        <taxon>Arthropoda</taxon>
        <taxon>Hexapoda</taxon>
        <taxon>Insecta</taxon>
        <taxon>Pterygota</taxon>
        <taxon>Neoptera</taxon>
        <taxon>Endopterygota</taxon>
        <taxon>Diptera</taxon>
        <taxon>Nematocera</taxon>
        <taxon>Chironomoidea</taxon>
        <taxon>Ceratopogonidae</taxon>
        <taxon>Ceratopogoninae</taxon>
        <taxon>Culicoides</taxon>
        <taxon>Monoculicoides</taxon>
    </lineage>
</organism>
<dbReference type="AlphaFoldDB" id="A0A336MDQ9"/>